<dbReference type="Pfam" id="PF00089">
    <property type="entry name" value="Trypsin"/>
    <property type="match status" value="2"/>
</dbReference>
<evidence type="ECO:0000256" key="4">
    <source>
        <dbReference type="ARBA" id="ARBA00023157"/>
    </source>
</evidence>
<dbReference type="SUPFAM" id="SSF50494">
    <property type="entry name" value="Trypsin-like serine proteases"/>
    <property type="match status" value="2"/>
</dbReference>
<proteinExistence type="predicted"/>
<evidence type="ECO:0000256" key="3">
    <source>
        <dbReference type="ARBA" id="ARBA00022825"/>
    </source>
</evidence>
<feature type="compositionally biased region" description="Low complexity" evidence="6">
    <location>
        <begin position="299"/>
        <end position="309"/>
    </location>
</feature>
<dbReference type="GO" id="GO:0004252">
    <property type="term" value="F:serine-type endopeptidase activity"/>
    <property type="evidence" value="ECO:0007669"/>
    <property type="project" value="InterPro"/>
</dbReference>
<dbReference type="InterPro" id="IPR018114">
    <property type="entry name" value="TRYPSIN_HIS"/>
</dbReference>
<evidence type="ECO:0000256" key="5">
    <source>
        <dbReference type="RuleBase" id="RU363034"/>
    </source>
</evidence>
<dbReference type="PROSITE" id="PS00134">
    <property type="entry name" value="TRYPSIN_HIS"/>
    <property type="match status" value="1"/>
</dbReference>
<dbReference type="PROSITE" id="PS00135">
    <property type="entry name" value="TRYPSIN_SER"/>
    <property type="match status" value="1"/>
</dbReference>
<reference evidence="10 11" key="1">
    <citation type="submission" date="2021-04" db="EMBL/GenBank/DDBJ databases">
        <authorList>
            <consortium name="Wellcome Sanger Institute Data Sharing"/>
        </authorList>
    </citation>
    <scope>NUCLEOTIDE SEQUENCE [LARGE SCALE GENOMIC DNA]</scope>
</reference>
<keyword evidence="7" id="KW-0472">Membrane</keyword>
<keyword evidence="7" id="KW-0812">Transmembrane</keyword>
<dbReference type="Gene3D" id="2.40.10.10">
    <property type="entry name" value="Trypsin-like serine proteases"/>
    <property type="match status" value="2"/>
</dbReference>
<feature type="chain" id="PRO_5043961218" description="Peptidase S1 domain-containing protein" evidence="8">
    <location>
        <begin position="23"/>
        <end position="609"/>
    </location>
</feature>
<dbReference type="InterPro" id="IPR043504">
    <property type="entry name" value="Peptidase_S1_PA_chymotrypsin"/>
</dbReference>
<keyword evidence="1 5" id="KW-0645">Protease</keyword>
<dbReference type="PRINTS" id="PR00722">
    <property type="entry name" value="CHYMOTRYPSIN"/>
</dbReference>
<dbReference type="InterPro" id="IPR001314">
    <property type="entry name" value="Peptidase_S1A"/>
</dbReference>
<dbReference type="InterPro" id="IPR009003">
    <property type="entry name" value="Peptidase_S1_PA"/>
</dbReference>
<keyword evidence="7" id="KW-1133">Transmembrane helix</keyword>
<dbReference type="GO" id="GO:0006508">
    <property type="term" value="P:proteolysis"/>
    <property type="evidence" value="ECO:0007669"/>
    <property type="project" value="UniProtKB-KW"/>
</dbReference>
<dbReference type="Ensembl" id="ENSATET00000080646.1">
    <property type="protein sequence ID" value="ENSATEP00000078100.1"/>
    <property type="gene ID" value="ENSATEG00000030214.1"/>
</dbReference>
<reference evidence="10" key="3">
    <citation type="submission" date="2025-09" db="UniProtKB">
        <authorList>
            <consortium name="Ensembl"/>
        </authorList>
    </citation>
    <scope>IDENTIFICATION</scope>
</reference>
<feature type="domain" description="Peptidase S1" evidence="9">
    <location>
        <begin position="36"/>
        <end position="268"/>
    </location>
</feature>
<dbReference type="GeneTree" id="ENSGT00940000163009"/>
<dbReference type="InterPro" id="IPR001254">
    <property type="entry name" value="Trypsin_dom"/>
</dbReference>
<evidence type="ECO:0000313" key="10">
    <source>
        <dbReference type="Ensembl" id="ENSATEP00000078100.1"/>
    </source>
</evidence>
<feature type="region of interest" description="Disordered" evidence="6">
    <location>
        <begin position="293"/>
        <end position="315"/>
    </location>
</feature>
<dbReference type="PANTHER" id="PTHR24252:SF7">
    <property type="entry name" value="HYALIN"/>
    <property type="match status" value="1"/>
</dbReference>
<dbReference type="Proteomes" id="UP000265040">
    <property type="component" value="Chromosome 8"/>
</dbReference>
<feature type="domain" description="Peptidase S1" evidence="9">
    <location>
        <begin position="328"/>
        <end position="542"/>
    </location>
</feature>
<dbReference type="CDD" id="cd00190">
    <property type="entry name" value="Tryp_SPc"/>
    <property type="match status" value="2"/>
</dbReference>
<keyword evidence="11" id="KW-1185">Reference proteome</keyword>
<reference evidence="10" key="2">
    <citation type="submission" date="2025-08" db="UniProtKB">
        <authorList>
            <consortium name="Ensembl"/>
        </authorList>
    </citation>
    <scope>IDENTIFICATION</scope>
</reference>
<protein>
    <recommendedName>
        <fullName evidence="9">Peptidase S1 domain-containing protein</fullName>
    </recommendedName>
</protein>
<sequence length="609" mass="64115">MAFHKVICAAALLNLLTQECHSQLSVCGQPPLNTKIVGGQVASLGSWPWQVSLQVFGSHFCGGSLINNQWVLTAAHCFASIQPTSVTVVLGLQTQSGSNPNAQSRTIANGIVHPSYNSQTNDNDIYLLQLASPVTFTNYILPICLAASDSTFYSGINSWVTGWGTTSSGASTISQTLMEVEVPVVGNRQCNCDYGVGSITNNMMCAGLSSGGKDSCQGDSGGPMVSKQGSYWIQSGIVSFGDGCALPNFPGIYTRVSQYQSWINSRITSNQPGFITFTSTGTDSDLSVSCAGLPPPPTTTTTTTTTPTTSVSTPKPVICGQAPMNTRILGGSPTAGMWPWMVSLQRNGSHVCGGTLVSLDSVLSDANCFSSSSRPSDWTAVLGRLKQNGSNPFEVTLNVTNITLSNLTGSNVALLQLGSQPTLSNYIQPICLDNGQTFTVGSTCWAAGWSSGRGGVEEVLQETQTTVVDCGNLTTSSSICTGFFTLDQGDSGGPIMCKLGSSWFQAAVLTVANNSTTQTRAIPIMVFTQLNNFDPFLNRVLGTFLSSSSTATTTSSINSTISSNTTSSNTTSGVTNITTTVSSRGGTPAYFPFFFLHLLVFIMCLHFFL</sequence>
<accession>A0AAQ6IL29</accession>
<keyword evidence="8" id="KW-0732">Signal</keyword>
<dbReference type="SMART" id="SM00020">
    <property type="entry name" value="Tryp_SPc"/>
    <property type="match status" value="2"/>
</dbReference>
<evidence type="ECO:0000256" key="2">
    <source>
        <dbReference type="ARBA" id="ARBA00022801"/>
    </source>
</evidence>
<keyword evidence="4" id="KW-1015">Disulfide bond</keyword>
<keyword evidence="3 5" id="KW-0720">Serine protease</keyword>
<feature type="signal peptide" evidence="8">
    <location>
        <begin position="1"/>
        <end position="22"/>
    </location>
</feature>
<feature type="transmembrane region" description="Helical" evidence="7">
    <location>
        <begin position="589"/>
        <end position="608"/>
    </location>
</feature>
<dbReference type="FunFam" id="2.40.10.10:FF:000057">
    <property type="entry name" value="Zgc:100868"/>
    <property type="match status" value="1"/>
</dbReference>
<dbReference type="AlphaFoldDB" id="A0AAQ6IL29"/>
<evidence type="ECO:0000256" key="8">
    <source>
        <dbReference type="SAM" id="SignalP"/>
    </source>
</evidence>
<evidence type="ECO:0000256" key="7">
    <source>
        <dbReference type="SAM" id="Phobius"/>
    </source>
</evidence>
<dbReference type="PROSITE" id="PS50240">
    <property type="entry name" value="TRYPSIN_DOM"/>
    <property type="match status" value="2"/>
</dbReference>
<dbReference type="InterPro" id="IPR033116">
    <property type="entry name" value="TRYPSIN_SER"/>
</dbReference>
<evidence type="ECO:0000259" key="9">
    <source>
        <dbReference type="PROSITE" id="PS50240"/>
    </source>
</evidence>
<evidence type="ECO:0000256" key="6">
    <source>
        <dbReference type="SAM" id="MobiDB-lite"/>
    </source>
</evidence>
<feature type="region of interest" description="Disordered" evidence="6">
    <location>
        <begin position="550"/>
        <end position="572"/>
    </location>
</feature>
<keyword evidence="2 5" id="KW-0378">Hydrolase</keyword>
<evidence type="ECO:0000313" key="11">
    <source>
        <dbReference type="Proteomes" id="UP000265040"/>
    </source>
</evidence>
<name>A0AAQ6IL29_ANATE</name>
<evidence type="ECO:0000256" key="1">
    <source>
        <dbReference type="ARBA" id="ARBA00022670"/>
    </source>
</evidence>
<organism evidence="10 11">
    <name type="scientific">Anabas testudineus</name>
    <name type="common">Climbing perch</name>
    <name type="synonym">Anthias testudineus</name>
    <dbReference type="NCBI Taxonomy" id="64144"/>
    <lineage>
        <taxon>Eukaryota</taxon>
        <taxon>Metazoa</taxon>
        <taxon>Chordata</taxon>
        <taxon>Craniata</taxon>
        <taxon>Vertebrata</taxon>
        <taxon>Euteleostomi</taxon>
        <taxon>Actinopterygii</taxon>
        <taxon>Neopterygii</taxon>
        <taxon>Teleostei</taxon>
        <taxon>Neoteleostei</taxon>
        <taxon>Acanthomorphata</taxon>
        <taxon>Anabantaria</taxon>
        <taxon>Anabantiformes</taxon>
        <taxon>Anabantoidei</taxon>
        <taxon>Anabantidae</taxon>
        <taxon>Anabas</taxon>
    </lineage>
</organism>
<dbReference type="PANTHER" id="PTHR24252">
    <property type="entry name" value="ACROSIN-RELATED"/>
    <property type="match status" value="1"/>
</dbReference>